<comment type="caution">
    <text evidence="2">The sequence shown here is derived from an EMBL/GenBank/DDBJ whole genome shotgun (WGS) entry which is preliminary data.</text>
</comment>
<name>A0ABR6BZ03_9PSEU</name>
<evidence type="ECO:0000256" key="1">
    <source>
        <dbReference type="SAM" id="MobiDB-lite"/>
    </source>
</evidence>
<proteinExistence type="predicted"/>
<organism evidence="2 3">
    <name type="scientific">Kutzneria viridogrisea</name>
    <dbReference type="NCBI Taxonomy" id="47990"/>
    <lineage>
        <taxon>Bacteria</taxon>
        <taxon>Bacillati</taxon>
        <taxon>Actinomycetota</taxon>
        <taxon>Actinomycetes</taxon>
        <taxon>Pseudonocardiales</taxon>
        <taxon>Pseudonocardiaceae</taxon>
        <taxon>Kutzneria</taxon>
    </lineage>
</organism>
<dbReference type="Proteomes" id="UP000517916">
    <property type="component" value="Unassembled WGS sequence"/>
</dbReference>
<gene>
    <name evidence="2" type="ORF">BC739_009392</name>
</gene>
<feature type="region of interest" description="Disordered" evidence="1">
    <location>
        <begin position="1"/>
        <end position="23"/>
    </location>
</feature>
<dbReference type="RefSeq" id="WP_182840658.1">
    <property type="nucleotide sequence ID" value="NZ_BAAABQ010000083.1"/>
</dbReference>
<protein>
    <submittedName>
        <fullName evidence="2">Uncharacterized protein</fullName>
    </submittedName>
</protein>
<sequence>MTATISTSTDQAASTEDDQASGMCCCPLIRSPRGGRAYHRIGEHPAEESR</sequence>
<accession>A0ABR6BZ03</accession>
<evidence type="ECO:0000313" key="3">
    <source>
        <dbReference type="Proteomes" id="UP000517916"/>
    </source>
</evidence>
<keyword evidence="3" id="KW-1185">Reference proteome</keyword>
<reference evidence="2 3" key="1">
    <citation type="submission" date="2020-08" db="EMBL/GenBank/DDBJ databases">
        <title>Genomic Encyclopedia of Archaeal and Bacterial Type Strains, Phase II (KMG-II): from individual species to whole genera.</title>
        <authorList>
            <person name="Goeker M."/>
        </authorList>
    </citation>
    <scope>NUCLEOTIDE SEQUENCE [LARGE SCALE GENOMIC DNA]</scope>
    <source>
        <strain evidence="2 3">DSM 43850</strain>
    </source>
</reference>
<dbReference type="EMBL" id="JACJID010000011">
    <property type="protein sequence ID" value="MBA8932133.1"/>
    <property type="molecule type" value="Genomic_DNA"/>
</dbReference>
<evidence type="ECO:0000313" key="2">
    <source>
        <dbReference type="EMBL" id="MBA8932133.1"/>
    </source>
</evidence>
<feature type="compositionally biased region" description="Polar residues" evidence="1">
    <location>
        <begin position="1"/>
        <end position="14"/>
    </location>
</feature>